<dbReference type="Proteomes" id="UP000070376">
    <property type="component" value="Unassembled WGS sequence"/>
</dbReference>
<gene>
    <name evidence="2" type="ORF">HMPREF3213_00804</name>
</gene>
<evidence type="ECO:0000313" key="3">
    <source>
        <dbReference type="Proteomes" id="UP000070376"/>
    </source>
</evidence>
<organism evidence="2 3">
    <name type="scientific">Heyndrickxia coagulans</name>
    <name type="common">Weizmannia coagulans</name>
    <dbReference type="NCBI Taxonomy" id="1398"/>
    <lineage>
        <taxon>Bacteria</taxon>
        <taxon>Bacillati</taxon>
        <taxon>Bacillota</taxon>
        <taxon>Bacilli</taxon>
        <taxon>Bacillales</taxon>
        <taxon>Bacillaceae</taxon>
        <taxon>Heyndrickxia</taxon>
    </lineage>
</organism>
<evidence type="ECO:0000313" key="2">
    <source>
        <dbReference type="EMBL" id="KWZ84714.1"/>
    </source>
</evidence>
<proteinExistence type="predicted"/>
<name>A0A133KYI3_HEYCO</name>
<reference evidence="3" key="1">
    <citation type="submission" date="2016-01" db="EMBL/GenBank/DDBJ databases">
        <authorList>
            <person name="Mitreva M."/>
            <person name="Pepin K.H."/>
            <person name="Mihindukulasuriya K.A."/>
            <person name="Fulton R."/>
            <person name="Fronick C."/>
            <person name="O'Laughlin M."/>
            <person name="Miner T."/>
            <person name="Herter B."/>
            <person name="Rosa B.A."/>
            <person name="Cordes M."/>
            <person name="Tomlinson C."/>
            <person name="Wollam A."/>
            <person name="Palsikar V.B."/>
            <person name="Mardis E.R."/>
            <person name="Wilson R.K."/>
        </authorList>
    </citation>
    <scope>NUCLEOTIDE SEQUENCE [LARGE SCALE GENOMIC DNA]</scope>
    <source>
        <strain evidence="3">GED7749B</strain>
    </source>
</reference>
<evidence type="ECO:0000256" key="1">
    <source>
        <dbReference type="SAM" id="MobiDB-lite"/>
    </source>
</evidence>
<protein>
    <submittedName>
        <fullName evidence="2">Uncharacterized protein</fullName>
    </submittedName>
</protein>
<dbReference type="AlphaFoldDB" id="A0A133KYI3"/>
<sequence length="47" mass="5585">MKNEKTRRSIFQSKRAEAGKNENGIPFLAADKKFAKKHRKKREFLLH</sequence>
<comment type="caution">
    <text evidence="2">The sequence shown here is derived from an EMBL/GenBank/DDBJ whole genome shotgun (WGS) entry which is preliminary data.</text>
</comment>
<feature type="region of interest" description="Disordered" evidence="1">
    <location>
        <begin position="1"/>
        <end position="22"/>
    </location>
</feature>
<accession>A0A133KYI3</accession>
<dbReference type="PATRIC" id="fig|1398.22.peg.806"/>
<dbReference type="EMBL" id="LRPN01000027">
    <property type="protein sequence ID" value="KWZ84714.1"/>
    <property type="molecule type" value="Genomic_DNA"/>
</dbReference>